<proteinExistence type="predicted"/>
<reference evidence="1" key="1">
    <citation type="journal article" date="2020" name="Nature">
        <title>Giant virus diversity and host interactions through global metagenomics.</title>
        <authorList>
            <person name="Schulz F."/>
            <person name="Roux S."/>
            <person name="Paez-Espino D."/>
            <person name="Jungbluth S."/>
            <person name="Walsh D.A."/>
            <person name="Denef V.J."/>
            <person name="McMahon K.D."/>
            <person name="Konstantinidis K.T."/>
            <person name="Eloe-Fadrosh E.A."/>
            <person name="Kyrpides N.C."/>
            <person name="Woyke T."/>
        </authorList>
    </citation>
    <scope>NUCLEOTIDE SEQUENCE</scope>
    <source>
        <strain evidence="1">GVMAG-M-3300023174-131</strain>
    </source>
</reference>
<organism evidence="1">
    <name type="scientific">viral metagenome</name>
    <dbReference type="NCBI Taxonomy" id="1070528"/>
    <lineage>
        <taxon>unclassified sequences</taxon>
        <taxon>metagenomes</taxon>
        <taxon>organismal metagenomes</taxon>
    </lineage>
</organism>
<name>A0A6C0DAL2_9ZZZZ</name>
<protein>
    <submittedName>
        <fullName evidence="1">Uncharacterized protein</fullName>
    </submittedName>
</protein>
<accession>A0A6C0DAL2</accession>
<dbReference type="AlphaFoldDB" id="A0A6C0DAL2"/>
<dbReference type="EMBL" id="MN739569">
    <property type="protein sequence ID" value="QHT13471.1"/>
    <property type="molecule type" value="Genomic_DNA"/>
</dbReference>
<sequence>MGTRGHFGFRYKKKYYMIYNHYDSYFTGLGKDLLEEIKAMINNNEFDEWLELFLQLKFVTEDDTPSDEDIEKCIEFYDDSVGSCTPTNYYGLLRKCQGSFERVLKSGYALIDPHSDHKNSLWIEYVYVLDFDNRKFDVIHNDITRQYYFDPKPITEITEIDEEYFE</sequence>
<evidence type="ECO:0000313" key="1">
    <source>
        <dbReference type="EMBL" id="QHT13471.1"/>
    </source>
</evidence>